<keyword evidence="13" id="KW-1185">Reference proteome</keyword>
<accession>A0A370THE5</accession>
<feature type="transmembrane region" description="Helical" evidence="11">
    <location>
        <begin position="774"/>
        <end position="794"/>
    </location>
</feature>
<dbReference type="Proteomes" id="UP000254866">
    <property type="component" value="Unassembled WGS sequence"/>
</dbReference>
<comment type="similarity">
    <text evidence="2">Belongs to the MDM31/MDM32 family.</text>
</comment>
<evidence type="ECO:0000256" key="7">
    <source>
        <dbReference type="ARBA" id="ARBA00023128"/>
    </source>
</evidence>
<evidence type="ECO:0000313" key="12">
    <source>
        <dbReference type="EMBL" id="RDL34616.1"/>
    </source>
</evidence>
<gene>
    <name evidence="12" type="ORF">BP5553_07744</name>
</gene>
<keyword evidence="5" id="KW-0809">Transit peptide</keyword>
<dbReference type="PANTHER" id="PTHR31068">
    <property type="entry name" value="MITOCHONDRIAL DISTRIBUTION AND MORPHOLOGY PROTEIN 31"/>
    <property type="match status" value="1"/>
</dbReference>
<evidence type="ECO:0000256" key="5">
    <source>
        <dbReference type="ARBA" id="ARBA00022946"/>
    </source>
</evidence>
<feature type="compositionally biased region" description="Basic residues" evidence="10">
    <location>
        <begin position="203"/>
        <end position="216"/>
    </location>
</feature>
<evidence type="ECO:0000256" key="8">
    <source>
        <dbReference type="ARBA" id="ARBA00023136"/>
    </source>
</evidence>
<evidence type="ECO:0000256" key="9">
    <source>
        <dbReference type="ARBA" id="ARBA00025191"/>
    </source>
</evidence>
<reference evidence="12 13" key="1">
    <citation type="journal article" date="2018" name="IMA Fungus">
        <title>IMA Genome-F 9: Draft genome sequence of Annulohypoxylon stygium, Aspergillus mulundensis, Berkeleyomyces basicola (syn. Thielaviopsis basicola), Ceratocystis smalleyi, two Cercospora beticola strains, Coleophoma cylindrospora, Fusarium fracticaudum, Phialophora cf. hyalina, and Morchella septimelata.</title>
        <authorList>
            <person name="Wingfield B.D."/>
            <person name="Bills G.F."/>
            <person name="Dong Y."/>
            <person name="Huang W."/>
            <person name="Nel W.J."/>
            <person name="Swalarsk-Parry B.S."/>
            <person name="Vaghefi N."/>
            <person name="Wilken P.M."/>
            <person name="An Z."/>
            <person name="de Beer Z.W."/>
            <person name="De Vos L."/>
            <person name="Chen L."/>
            <person name="Duong T.A."/>
            <person name="Gao Y."/>
            <person name="Hammerbacher A."/>
            <person name="Kikkert J.R."/>
            <person name="Li Y."/>
            <person name="Li H."/>
            <person name="Li K."/>
            <person name="Li Q."/>
            <person name="Liu X."/>
            <person name="Ma X."/>
            <person name="Naidoo K."/>
            <person name="Pethybridge S.J."/>
            <person name="Sun J."/>
            <person name="Steenkamp E.T."/>
            <person name="van der Nest M.A."/>
            <person name="van Wyk S."/>
            <person name="Wingfield M.J."/>
            <person name="Xiong C."/>
            <person name="Yue Q."/>
            <person name="Zhang X."/>
        </authorList>
    </citation>
    <scope>NUCLEOTIDE SEQUENCE [LARGE SCALE GENOMIC DNA]</scope>
    <source>
        <strain evidence="12 13">BP 5553</strain>
    </source>
</reference>
<feature type="transmembrane region" description="Helical" evidence="11">
    <location>
        <begin position="312"/>
        <end position="337"/>
    </location>
</feature>
<evidence type="ECO:0000256" key="1">
    <source>
        <dbReference type="ARBA" id="ARBA00004273"/>
    </source>
</evidence>
<keyword evidence="8 11" id="KW-0472">Membrane</keyword>
<dbReference type="STRING" id="2656787.A0A370THE5"/>
<evidence type="ECO:0000313" key="13">
    <source>
        <dbReference type="Proteomes" id="UP000254866"/>
    </source>
</evidence>
<comment type="subcellular location">
    <subcellularLocation>
        <location evidence="1">Mitochondrion inner membrane</location>
    </subcellularLocation>
</comment>
<comment type="caution">
    <text evidence="12">The sequence shown here is derived from an EMBL/GenBank/DDBJ whole genome shotgun (WGS) entry which is preliminary data.</text>
</comment>
<organism evidence="12 13">
    <name type="scientific">Venustampulla echinocandica</name>
    <dbReference type="NCBI Taxonomy" id="2656787"/>
    <lineage>
        <taxon>Eukaryota</taxon>
        <taxon>Fungi</taxon>
        <taxon>Dikarya</taxon>
        <taxon>Ascomycota</taxon>
        <taxon>Pezizomycotina</taxon>
        <taxon>Leotiomycetes</taxon>
        <taxon>Helotiales</taxon>
        <taxon>Pleuroascaceae</taxon>
        <taxon>Venustampulla</taxon>
    </lineage>
</organism>
<proteinExistence type="inferred from homology"/>
<dbReference type="EMBL" id="NPIC01000007">
    <property type="protein sequence ID" value="RDL34616.1"/>
    <property type="molecule type" value="Genomic_DNA"/>
</dbReference>
<keyword evidence="3 11" id="KW-0812">Transmembrane</keyword>
<evidence type="ECO:0000256" key="4">
    <source>
        <dbReference type="ARBA" id="ARBA00022792"/>
    </source>
</evidence>
<dbReference type="GO" id="GO:0007005">
    <property type="term" value="P:mitochondrion organization"/>
    <property type="evidence" value="ECO:0007669"/>
    <property type="project" value="InterPro"/>
</dbReference>
<dbReference type="GO" id="GO:0005743">
    <property type="term" value="C:mitochondrial inner membrane"/>
    <property type="evidence" value="ECO:0007669"/>
    <property type="project" value="UniProtKB-SubCell"/>
</dbReference>
<sequence length="795" mass="89854">MVRALMRALQSLSRIPQTSKLLVRVRKTGRAKEIVIVLYLSAFLLILPTRPQHCYYGTVLDSRGSQQSANSRNVLQVMSAMKRRLWSHLWDPGSHFLALNSKSYRGRGPAVGSVSAFSHTSRRGFSYARPRLSCNLSQNSSTLRSSAARDLLLDIGRSERTAYHSALSSTSHVKKSLYSTSIPPGRSITSITRQTWRREIHSTSRRRKAAIAKRNKSSTTNGQTGQKYPQNGNQSSKSPPPTNKSELPKEDLTPPTSHHYIHLPHLPRMPHRPTKEELLAAATGFWSRLKVRFKWFSIRSVRPWNVDDWSAFVSWFVVGNIVWVLVGTTTFFSLVIFSINTVFAQETLARWIGDYLTHSAGVKVVFESAIVPKWNDGVITFHNVFVSRRPGQGKAKVSKGSSVNAAAAAAAERQAELGGHGEEEDTNYTQFDLTIGTVNVTLSFVKWWNGKGLLRDVEVKGVRGVVDRTSVHWGNEYVDPRTFRHEHHPGDFEIDSFKMENLLVTVLQPNGFRPFSVSIFSCELPRLRKQWLFYDFLSASNMSGAFDGSLFTIHPRQMHGFAGVHYEDEGEASPWKKQSRLRIDGLKIDHLNRGVEGLFGWIREGNVDIVADVMFPVETDDSIAKVVSDFYDRMEATVTSNRYMHILEKPNTTDSDVPEDTDAFKASQKRDEDKRYLVMDLRVHLNDVRAAVPLFTGDLSYINQALIRPIVAYINSRRTFIPINCRIVKRTSEFDGSWTIFDSGLMEDLSVESYEAFAKDVVDTQQRMRRLKKVGFWSISLAIQALFMGLAGNIA</sequence>
<keyword evidence="6 11" id="KW-1133">Transmembrane helix</keyword>
<dbReference type="OrthoDB" id="17678at2759"/>
<protein>
    <recommendedName>
        <fullName evidence="14">Mitochondrial distribution and morphology protein 31</fullName>
    </recommendedName>
</protein>
<name>A0A370THE5_9HELO</name>
<evidence type="ECO:0000256" key="10">
    <source>
        <dbReference type="SAM" id="MobiDB-lite"/>
    </source>
</evidence>
<dbReference type="Pfam" id="PF08118">
    <property type="entry name" value="MDM31_MDM32"/>
    <property type="match status" value="1"/>
</dbReference>
<evidence type="ECO:0000256" key="6">
    <source>
        <dbReference type="ARBA" id="ARBA00022989"/>
    </source>
</evidence>
<evidence type="ECO:0000256" key="2">
    <source>
        <dbReference type="ARBA" id="ARBA00005687"/>
    </source>
</evidence>
<evidence type="ECO:0008006" key="14">
    <source>
        <dbReference type="Google" id="ProtNLM"/>
    </source>
</evidence>
<dbReference type="PANTHER" id="PTHR31068:SF0">
    <property type="entry name" value="MITOCHONDRIAL DISTRIBUTION AND MORPHOLOGY PROTEIN 31"/>
    <property type="match status" value="1"/>
</dbReference>
<evidence type="ECO:0000256" key="3">
    <source>
        <dbReference type="ARBA" id="ARBA00022692"/>
    </source>
</evidence>
<feature type="compositionally biased region" description="Polar residues" evidence="10">
    <location>
        <begin position="166"/>
        <end position="184"/>
    </location>
</feature>
<dbReference type="RefSeq" id="XP_031867598.1">
    <property type="nucleotide sequence ID" value="XM_032016367.1"/>
</dbReference>
<dbReference type="GO" id="GO:0000001">
    <property type="term" value="P:mitochondrion inheritance"/>
    <property type="evidence" value="ECO:0007669"/>
    <property type="project" value="InterPro"/>
</dbReference>
<feature type="region of interest" description="Disordered" evidence="10">
    <location>
        <begin position="165"/>
        <end position="184"/>
    </location>
</feature>
<evidence type="ECO:0000256" key="11">
    <source>
        <dbReference type="SAM" id="Phobius"/>
    </source>
</evidence>
<feature type="compositionally biased region" description="Polar residues" evidence="10">
    <location>
        <begin position="219"/>
        <end position="237"/>
    </location>
</feature>
<keyword evidence="4" id="KW-0999">Mitochondrion inner membrane</keyword>
<dbReference type="InterPro" id="IPR012571">
    <property type="entry name" value="Mdm31/Mdm32"/>
</dbReference>
<dbReference type="AlphaFoldDB" id="A0A370THE5"/>
<comment type="function">
    <text evidence="9">Involved in the organization of the mitochondrial membranes and the global structure of the mitochondria. Also required for mitochondrial distribution and mobility as well as for the maintenance of mitochondrial DNA nucleoids structures.</text>
</comment>
<keyword evidence="7" id="KW-0496">Mitochondrion</keyword>
<dbReference type="GeneID" id="43600593"/>
<feature type="region of interest" description="Disordered" evidence="10">
    <location>
        <begin position="189"/>
        <end position="254"/>
    </location>
</feature>